<reference evidence="2" key="1">
    <citation type="journal article" date="2014" name="Front. Microbiol.">
        <title>High frequency of phylogenetically diverse reductive dehalogenase-homologous genes in deep subseafloor sedimentary metagenomes.</title>
        <authorList>
            <person name="Kawai M."/>
            <person name="Futagami T."/>
            <person name="Toyoda A."/>
            <person name="Takaki Y."/>
            <person name="Nishi S."/>
            <person name="Hori S."/>
            <person name="Arai W."/>
            <person name="Tsubouchi T."/>
            <person name="Morono Y."/>
            <person name="Uchiyama I."/>
            <person name="Ito T."/>
            <person name="Fujiyama A."/>
            <person name="Inagaki F."/>
            <person name="Takami H."/>
        </authorList>
    </citation>
    <scope>NUCLEOTIDE SEQUENCE</scope>
    <source>
        <strain evidence="2">Expedition CK06-06</strain>
    </source>
</reference>
<dbReference type="Pfam" id="PF00583">
    <property type="entry name" value="Acetyltransf_1"/>
    <property type="match status" value="1"/>
</dbReference>
<gene>
    <name evidence="2" type="ORF">S01H1_28885</name>
</gene>
<dbReference type="InterPro" id="IPR000182">
    <property type="entry name" value="GNAT_dom"/>
</dbReference>
<dbReference type="AlphaFoldDB" id="X0UE04"/>
<proteinExistence type="predicted"/>
<feature type="domain" description="N-acetyltransferase" evidence="1">
    <location>
        <begin position="1"/>
        <end position="111"/>
    </location>
</feature>
<dbReference type="GO" id="GO:0016747">
    <property type="term" value="F:acyltransferase activity, transferring groups other than amino-acyl groups"/>
    <property type="evidence" value="ECO:0007669"/>
    <property type="project" value="InterPro"/>
</dbReference>
<dbReference type="PROSITE" id="PS51186">
    <property type="entry name" value="GNAT"/>
    <property type="match status" value="1"/>
</dbReference>
<dbReference type="EMBL" id="BARS01017684">
    <property type="protein sequence ID" value="GAF86725.1"/>
    <property type="molecule type" value="Genomic_DNA"/>
</dbReference>
<sequence length="121" mass="13853">RWLAYVDRAELETWVGYLSGTPAGYFELESQERDQVELAYFGLLPSFIGRGLGTEMLSAAIDRAWQLRPRRVWVHTCTLDHPRALQTYQSQGFEIYRSEEKIEDLPDTPLDLWSVVSSGAA</sequence>
<evidence type="ECO:0000313" key="2">
    <source>
        <dbReference type="EMBL" id="GAF86725.1"/>
    </source>
</evidence>
<dbReference type="SUPFAM" id="SSF55729">
    <property type="entry name" value="Acyl-CoA N-acyltransferases (Nat)"/>
    <property type="match status" value="1"/>
</dbReference>
<organism evidence="2">
    <name type="scientific">marine sediment metagenome</name>
    <dbReference type="NCBI Taxonomy" id="412755"/>
    <lineage>
        <taxon>unclassified sequences</taxon>
        <taxon>metagenomes</taxon>
        <taxon>ecological metagenomes</taxon>
    </lineage>
</organism>
<evidence type="ECO:0000259" key="1">
    <source>
        <dbReference type="PROSITE" id="PS51186"/>
    </source>
</evidence>
<feature type="non-terminal residue" evidence="2">
    <location>
        <position position="1"/>
    </location>
</feature>
<comment type="caution">
    <text evidence="2">The sequence shown here is derived from an EMBL/GenBank/DDBJ whole genome shotgun (WGS) entry which is preliminary data.</text>
</comment>
<name>X0UE04_9ZZZZ</name>
<accession>X0UE04</accession>
<dbReference type="CDD" id="cd04301">
    <property type="entry name" value="NAT_SF"/>
    <property type="match status" value="1"/>
</dbReference>
<dbReference type="InterPro" id="IPR016181">
    <property type="entry name" value="Acyl_CoA_acyltransferase"/>
</dbReference>
<protein>
    <recommendedName>
        <fullName evidence="1">N-acetyltransferase domain-containing protein</fullName>
    </recommendedName>
</protein>
<dbReference type="Gene3D" id="3.40.630.30">
    <property type="match status" value="1"/>
</dbReference>